<dbReference type="Pfam" id="PF03167">
    <property type="entry name" value="UDG"/>
    <property type="match status" value="1"/>
</dbReference>
<dbReference type="Proteomes" id="UP000759103">
    <property type="component" value="Unassembled WGS sequence"/>
</dbReference>
<comment type="caution">
    <text evidence="2">The sequence shown here is derived from an EMBL/GenBank/DDBJ whole genome shotgun (WGS) entry which is preliminary data.</text>
</comment>
<evidence type="ECO:0000313" key="3">
    <source>
        <dbReference type="Proteomes" id="UP000759103"/>
    </source>
</evidence>
<evidence type="ECO:0000259" key="1">
    <source>
        <dbReference type="SMART" id="SM00986"/>
    </source>
</evidence>
<feature type="domain" description="Uracil-DNA glycosylase-like" evidence="1">
    <location>
        <begin position="52"/>
        <end position="206"/>
    </location>
</feature>
<sequence>MARADAAAKPLSLARPSARLTSVVVETFDQLVAQVRACAACAAELPLGARPVIQVSPTARLLIASQAPGSKVHASGRPFDDASGDRLRDWMGIDAVTFYDAARVATLPMAFCYPGRAAGGDRPPPRACAARWRESLLAAMPEVRLTLLVGSYAQAHVLGPGALTPRVANYRAYGPALFPLPHPSWRSQLWMRRNPWFEAEVLPALRATVAAALR</sequence>
<dbReference type="InterPro" id="IPR005122">
    <property type="entry name" value="Uracil-DNA_glycosylase-like"/>
</dbReference>
<dbReference type="Gene3D" id="3.40.470.10">
    <property type="entry name" value="Uracil-DNA glycosylase-like domain"/>
    <property type="match status" value="1"/>
</dbReference>
<dbReference type="PANTHER" id="PTHR42160">
    <property type="entry name" value="URACIL-DNA GLYCOSYLASE SUPERFAMILY PROTEIN"/>
    <property type="match status" value="1"/>
</dbReference>
<dbReference type="SMART" id="SM00986">
    <property type="entry name" value="UDG"/>
    <property type="match status" value="1"/>
</dbReference>
<reference evidence="2 3" key="1">
    <citation type="submission" date="2021-07" db="EMBL/GenBank/DDBJ databases">
        <title>Sphingomonas sp.</title>
        <authorList>
            <person name="Feng G."/>
            <person name="Li J."/>
            <person name="Pan M."/>
        </authorList>
    </citation>
    <scope>NUCLEOTIDE SEQUENCE [LARGE SCALE GENOMIC DNA]</scope>
    <source>
        <strain evidence="2 3">RRHST34</strain>
    </source>
</reference>
<dbReference type="InterPro" id="IPR036895">
    <property type="entry name" value="Uracil-DNA_glycosylase-like_sf"/>
</dbReference>
<dbReference type="InterPro" id="IPR047124">
    <property type="entry name" value="HI_0220.2"/>
</dbReference>
<dbReference type="CDD" id="cd10033">
    <property type="entry name" value="UDG_like"/>
    <property type="match status" value="1"/>
</dbReference>
<gene>
    <name evidence="2" type="ORF">KZ820_09390</name>
</gene>
<accession>A0ABS7BMW2</accession>
<proteinExistence type="predicted"/>
<protein>
    <submittedName>
        <fullName evidence="2">Uracil-DNA glycosylase family protein</fullName>
    </submittedName>
</protein>
<dbReference type="RefSeq" id="WP_219748372.1">
    <property type="nucleotide sequence ID" value="NZ_JAHXZN010000002.1"/>
</dbReference>
<dbReference type="EMBL" id="JAHXZN010000002">
    <property type="protein sequence ID" value="MBW6530949.1"/>
    <property type="molecule type" value="Genomic_DNA"/>
</dbReference>
<evidence type="ECO:0000313" key="2">
    <source>
        <dbReference type="EMBL" id="MBW6530949.1"/>
    </source>
</evidence>
<dbReference type="SUPFAM" id="SSF52141">
    <property type="entry name" value="Uracil-DNA glycosylase-like"/>
    <property type="match status" value="1"/>
</dbReference>
<dbReference type="PANTHER" id="PTHR42160:SF1">
    <property type="entry name" value="URACIL-DNA GLYCOSYLASE SUPERFAMILY PROTEIN"/>
    <property type="match status" value="1"/>
</dbReference>
<keyword evidence="3" id="KW-1185">Reference proteome</keyword>
<name>A0ABS7BMW2_9SPHN</name>
<dbReference type="SMART" id="SM00987">
    <property type="entry name" value="UreE_C"/>
    <property type="match status" value="1"/>
</dbReference>
<organism evidence="2 3">
    <name type="scientific">Sphingomonas citri</name>
    <dbReference type="NCBI Taxonomy" id="2862499"/>
    <lineage>
        <taxon>Bacteria</taxon>
        <taxon>Pseudomonadati</taxon>
        <taxon>Pseudomonadota</taxon>
        <taxon>Alphaproteobacteria</taxon>
        <taxon>Sphingomonadales</taxon>
        <taxon>Sphingomonadaceae</taxon>
        <taxon>Sphingomonas</taxon>
    </lineage>
</organism>